<evidence type="ECO:0008006" key="6">
    <source>
        <dbReference type="Google" id="ProtNLM"/>
    </source>
</evidence>
<dbReference type="PANTHER" id="PTHR30273:SF2">
    <property type="entry name" value="PROTEIN FECR"/>
    <property type="match status" value="1"/>
</dbReference>
<dbReference type="Gene3D" id="2.60.120.1440">
    <property type="match status" value="1"/>
</dbReference>
<dbReference type="GO" id="GO:0016989">
    <property type="term" value="F:sigma factor antagonist activity"/>
    <property type="evidence" value="ECO:0007669"/>
    <property type="project" value="TreeGrafter"/>
</dbReference>
<comment type="caution">
    <text evidence="4">The sequence shown here is derived from an EMBL/GenBank/DDBJ whole genome shotgun (WGS) entry which is preliminary data.</text>
</comment>
<reference evidence="4 5" key="1">
    <citation type="submission" date="2018-05" db="EMBL/GenBank/DDBJ databases">
        <title>Marinilabilia rubrum sp. nov., isolated from saltern sediment.</title>
        <authorList>
            <person name="Zhang R."/>
        </authorList>
    </citation>
    <scope>NUCLEOTIDE SEQUENCE [LARGE SCALE GENOMIC DNA]</scope>
    <source>
        <strain evidence="4 5">WTE16</strain>
    </source>
</reference>
<dbReference type="FunFam" id="2.60.120.1440:FF:000001">
    <property type="entry name" value="Putative anti-sigma factor"/>
    <property type="match status" value="1"/>
</dbReference>
<dbReference type="Gene3D" id="3.55.50.30">
    <property type="match status" value="1"/>
</dbReference>
<feature type="transmembrane region" description="Helical" evidence="1">
    <location>
        <begin position="94"/>
        <end position="113"/>
    </location>
</feature>
<feature type="domain" description="Protein FecR C-terminal" evidence="3">
    <location>
        <begin position="329"/>
        <end position="396"/>
    </location>
</feature>
<organism evidence="4 5">
    <name type="scientific">Marinilabilia rubra</name>
    <dbReference type="NCBI Taxonomy" id="2162893"/>
    <lineage>
        <taxon>Bacteria</taxon>
        <taxon>Pseudomonadati</taxon>
        <taxon>Bacteroidota</taxon>
        <taxon>Bacteroidia</taxon>
        <taxon>Marinilabiliales</taxon>
        <taxon>Marinilabiliaceae</taxon>
        <taxon>Marinilabilia</taxon>
    </lineage>
</organism>
<dbReference type="Pfam" id="PF16344">
    <property type="entry name" value="FecR_C"/>
    <property type="match status" value="1"/>
</dbReference>
<dbReference type="PANTHER" id="PTHR30273">
    <property type="entry name" value="PERIPLASMIC SIGNAL SENSOR AND SIGMA FACTOR ACTIVATOR FECR-RELATED"/>
    <property type="match status" value="1"/>
</dbReference>
<evidence type="ECO:0000313" key="4">
    <source>
        <dbReference type="EMBL" id="PWD99352.1"/>
    </source>
</evidence>
<dbReference type="InterPro" id="IPR006860">
    <property type="entry name" value="FecR"/>
</dbReference>
<dbReference type="EMBL" id="QEWP01000007">
    <property type="protein sequence ID" value="PWD99352.1"/>
    <property type="molecule type" value="Genomic_DNA"/>
</dbReference>
<keyword evidence="1" id="KW-0812">Transmembrane</keyword>
<dbReference type="Proteomes" id="UP000244956">
    <property type="component" value="Unassembled WGS sequence"/>
</dbReference>
<sequence>MKSDFLKYNLEKLIEDKSFVDWVLKGDKNDVWNAFIEENPGFKPLVEEAREIVLLIKDDSEGLDEQSVLGIWRNIEQFDANNKRQIKKLRIRRSISWAASILLIISLGILGLYEITNEEVYHFAESELNISKDARLVLSTGEEIALTMNESSILLDQKNQQLIVNDSIIDLKSKDGHKVKMNEVIVPKGKRSELLLADGTKVWLNAGSRLAFPSKFSGKRRDVYLEGEACFKVARNKHKPFIVNAGDLDVKVLGTWFDVSAYGSDNKIETVLLEGSVAVSRPTSLGIGKKEYLLKPNQRASFHKENNIIEIEEEYNVQKVISWTKGWYEFSGENVRTILERVERYYNVRFIVPEGLVFTETISGKLDLNDSLKDVIEVLEDVAQIQCRVEGNDIYIGGGK</sequence>
<evidence type="ECO:0000259" key="2">
    <source>
        <dbReference type="Pfam" id="PF04773"/>
    </source>
</evidence>
<dbReference type="InterPro" id="IPR032508">
    <property type="entry name" value="FecR_C"/>
</dbReference>
<keyword evidence="1" id="KW-0472">Membrane</keyword>
<keyword evidence="1" id="KW-1133">Transmembrane helix</keyword>
<dbReference type="AlphaFoldDB" id="A0A2U2B8I1"/>
<gene>
    <name evidence="4" type="ORF">DDZ16_10090</name>
</gene>
<accession>A0A2U2B8I1</accession>
<proteinExistence type="predicted"/>
<dbReference type="RefSeq" id="WP_109264336.1">
    <property type="nucleotide sequence ID" value="NZ_QEWP01000007.1"/>
</dbReference>
<protein>
    <recommendedName>
        <fullName evidence="6">Anti-sigma factor</fullName>
    </recommendedName>
</protein>
<dbReference type="InterPro" id="IPR012373">
    <property type="entry name" value="Ferrdict_sens_TM"/>
</dbReference>
<dbReference type="Pfam" id="PF04773">
    <property type="entry name" value="FecR"/>
    <property type="match status" value="1"/>
</dbReference>
<dbReference type="OrthoDB" id="1123467at2"/>
<feature type="domain" description="FecR protein" evidence="2">
    <location>
        <begin position="185"/>
        <end position="277"/>
    </location>
</feature>
<evidence type="ECO:0000259" key="3">
    <source>
        <dbReference type="Pfam" id="PF16344"/>
    </source>
</evidence>
<evidence type="ECO:0000313" key="5">
    <source>
        <dbReference type="Proteomes" id="UP000244956"/>
    </source>
</evidence>
<keyword evidence="5" id="KW-1185">Reference proteome</keyword>
<evidence type="ECO:0000256" key="1">
    <source>
        <dbReference type="SAM" id="Phobius"/>
    </source>
</evidence>
<name>A0A2U2B8I1_9BACT</name>